<proteinExistence type="predicted"/>
<dbReference type="Proteomes" id="UP000192411">
    <property type="component" value="Unassembled WGS sequence"/>
</dbReference>
<dbReference type="GO" id="GO:0003824">
    <property type="term" value="F:catalytic activity"/>
    <property type="evidence" value="ECO:0007669"/>
    <property type="project" value="UniProtKB-ARBA"/>
</dbReference>
<dbReference type="InterPro" id="IPR000073">
    <property type="entry name" value="AB_hydrolase_1"/>
</dbReference>
<dbReference type="SUPFAM" id="SSF53474">
    <property type="entry name" value="alpha/beta-Hydrolases"/>
    <property type="match status" value="1"/>
</dbReference>
<dbReference type="AlphaFoldDB" id="A0A1X0JKJ4"/>
<name>A0A1X0JKJ4_9MYCO</name>
<dbReference type="STRING" id="75922.BST47_19845"/>
<reference evidence="2 3" key="1">
    <citation type="submission" date="2017-02" db="EMBL/GenBank/DDBJ databases">
        <title>The new phylogeny of genus Mycobacterium.</title>
        <authorList>
            <person name="Tortoli E."/>
            <person name="Trovato A."/>
            <person name="Cirillo D.M."/>
        </authorList>
    </citation>
    <scope>NUCLEOTIDE SEQUENCE [LARGE SCALE GENOMIC DNA]</scope>
    <source>
        <strain evidence="2 3">DSM 44338</strain>
    </source>
</reference>
<dbReference type="RefSeq" id="WP_083127359.1">
    <property type="nucleotide sequence ID" value="NZ_MVIM01000011.1"/>
</dbReference>
<evidence type="ECO:0000313" key="2">
    <source>
        <dbReference type="EMBL" id="ORB63403.1"/>
    </source>
</evidence>
<feature type="domain" description="AB hydrolase-1" evidence="1">
    <location>
        <begin position="6"/>
        <end position="227"/>
    </location>
</feature>
<dbReference type="PANTHER" id="PTHR37017:SF11">
    <property type="entry name" value="ESTERASE_LIPASE_THIOESTERASE DOMAIN-CONTAINING PROTEIN"/>
    <property type="match status" value="1"/>
</dbReference>
<sequence>MATFALVHGAWHGAWCWERLTPELEKLGHRVITMDLPIDDSSATFDDYADIVCRAVDHCSGEDLVLVGHSLAGLTVPLVAARRPLRRVVYLCALLPKLGVPLTQQMAEDTVMLNPDYAKGLGDKDSEGRRAWVDEVIARRHLFDDCDEAVASAAVARLCPQATNPYRIPCSLSEMPTVDSTYVLCTEDRIVNPVWSRRIARERMRAELIELPGSHSPFLSRPRDLAAVLDGVG</sequence>
<accession>A0A1X0JKJ4</accession>
<dbReference type="PANTHER" id="PTHR37017">
    <property type="entry name" value="AB HYDROLASE-1 DOMAIN-CONTAINING PROTEIN-RELATED"/>
    <property type="match status" value="1"/>
</dbReference>
<protein>
    <recommendedName>
        <fullName evidence="1">AB hydrolase-1 domain-containing protein</fullName>
    </recommendedName>
</protein>
<evidence type="ECO:0000259" key="1">
    <source>
        <dbReference type="Pfam" id="PF12697"/>
    </source>
</evidence>
<dbReference type="InterPro" id="IPR029058">
    <property type="entry name" value="AB_hydrolase_fold"/>
</dbReference>
<dbReference type="EMBL" id="MVIM01000011">
    <property type="protein sequence ID" value="ORB63403.1"/>
    <property type="molecule type" value="Genomic_DNA"/>
</dbReference>
<dbReference type="Gene3D" id="3.40.50.1820">
    <property type="entry name" value="alpha/beta hydrolase"/>
    <property type="match status" value="1"/>
</dbReference>
<organism evidence="2 3">
    <name type="scientific">Mycolicibacterium tusciae</name>
    <dbReference type="NCBI Taxonomy" id="75922"/>
    <lineage>
        <taxon>Bacteria</taxon>
        <taxon>Bacillati</taxon>
        <taxon>Actinomycetota</taxon>
        <taxon>Actinomycetes</taxon>
        <taxon>Mycobacteriales</taxon>
        <taxon>Mycobacteriaceae</taxon>
        <taxon>Mycolicibacterium</taxon>
    </lineage>
</organism>
<comment type="caution">
    <text evidence="2">The sequence shown here is derived from an EMBL/GenBank/DDBJ whole genome shotgun (WGS) entry which is preliminary data.</text>
</comment>
<gene>
    <name evidence="2" type="ORF">BST47_19845</name>
</gene>
<dbReference type="OrthoDB" id="9773549at2"/>
<dbReference type="InterPro" id="IPR052897">
    <property type="entry name" value="Sec-Metab_Biosynth_Hydrolase"/>
</dbReference>
<evidence type="ECO:0000313" key="3">
    <source>
        <dbReference type="Proteomes" id="UP000192411"/>
    </source>
</evidence>
<dbReference type="Pfam" id="PF12697">
    <property type="entry name" value="Abhydrolase_6"/>
    <property type="match status" value="1"/>
</dbReference>
<keyword evidence="3" id="KW-1185">Reference proteome</keyword>